<dbReference type="Proteomes" id="UP000282574">
    <property type="component" value="Unassembled WGS sequence"/>
</dbReference>
<dbReference type="RefSeq" id="WP_015154727.1">
    <property type="nucleotide sequence ID" value="NZ_JAVKZF010000001.1"/>
</dbReference>
<reference evidence="3 4" key="1">
    <citation type="journal article" date="2019" name="Genome Biol. Evol.">
        <title>Day and night: Metabolic profiles and evolutionary relationships of six axenic non-marine cyanobacteria.</title>
        <authorList>
            <person name="Will S.E."/>
            <person name="Henke P."/>
            <person name="Boedeker C."/>
            <person name="Huang S."/>
            <person name="Brinkmann H."/>
            <person name="Rohde M."/>
            <person name="Jarek M."/>
            <person name="Friedl T."/>
            <person name="Seufert S."/>
            <person name="Schumacher M."/>
            <person name="Overmann J."/>
            <person name="Neumann-Schaal M."/>
            <person name="Petersen J."/>
        </authorList>
    </citation>
    <scope>NUCLEOTIDE SEQUENCE [LARGE SCALE GENOMIC DNA]</scope>
    <source>
        <strain evidence="3 4">SAG 39.79</strain>
    </source>
</reference>
<proteinExistence type="inferred from homology"/>
<dbReference type="PANTHER" id="PTHR33755">
    <property type="entry name" value="TOXIN PARE1-RELATED"/>
    <property type="match status" value="1"/>
</dbReference>
<evidence type="ECO:0000313" key="4">
    <source>
        <dbReference type="Proteomes" id="UP000282574"/>
    </source>
</evidence>
<dbReference type="PANTHER" id="PTHR33755:SF6">
    <property type="entry name" value="PLASMID STABILIZATION SYSTEM PROTEIN"/>
    <property type="match status" value="1"/>
</dbReference>
<comment type="caution">
    <text evidence="3">The sequence shown here is derived from an EMBL/GenBank/DDBJ whole genome shotgun (WGS) entry which is preliminary data.</text>
</comment>
<name>A0AB37UQF9_9CYAN</name>
<evidence type="ECO:0000256" key="1">
    <source>
        <dbReference type="ARBA" id="ARBA00006226"/>
    </source>
</evidence>
<accession>A0AB37UQF9</accession>
<dbReference type="EMBL" id="RSCK01000005">
    <property type="protein sequence ID" value="RUT13633.1"/>
    <property type="molecule type" value="Genomic_DNA"/>
</dbReference>
<evidence type="ECO:0000256" key="2">
    <source>
        <dbReference type="ARBA" id="ARBA00022649"/>
    </source>
</evidence>
<sequence>MSQYIISQPASRDLQDILNYFAVENVNASERFLQSFNKKCQQLVSFPNMGRQYDNLRLGLRGLPLDGYIILYQVGKDRIEIVRVVSGKRNLETLFANPEEE</sequence>
<protein>
    <submittedName>
        <fullName evidence="3">Plasmid stabilization protein</fullName>
    </submittedName>
</protein>
<keyword evidence="4" id="KW-1185">Reference proteome</keyword>
<dbReference type="AlphaFoldDB" id="A0AB37UQF9"/>
<dbReference type="InterPro" id="IPR007712">
    <property type="entry name" value="RelE/ParE_toxin"/>
</dbReference>
<keyword evidence="2" id="KW-1277">Toxin-antitoxin system</keyword>
<organism evidence="3 4">
    <name type="scientific">Chroococcidiopsis cubana SAG 39.79</name>
    <dbReference type="NCBI Taxonomy" id="388085"/>
    <lineage>
        <taxon>Bacteria</taxon>
        <taxon>Bacillati</taxon>
        <taxon>Cyanobacteriota</taxon>
        <taxon>Cyanophyceae</taxon>
        <taxon>Chroococcidiopsidales</taxon>
        <taxon>Chroococcidiopsidaceae</taxon>
        <taxon>Chroococcidiopsis</taxon>
    </lineage>
</organism>
<dbReference type="Pfam" id="PF05016">
    <property type="entry name" value="ParE_toxin"/>
    <property type="match status" value="1"/>
</dbReference>
<dbReference type="InterPro" id="IPR051803">
    <property type="entry name" value="TA_system_RelE-like_toxin"/>
</dbReference>
<gene>
    <name evidence="3" type="ORF">DSM107010_09080</name>
</gene>
<dbReference type="Gene3D" id="3.30.2310.20">
    <property type="entry name" value="RelE-like"/>
    <property type="match status" value="1"/>
</dbReference>
<evidence type="ECO:0000313" key="3">
    <source>
        <dbReference type="EMBL" id="RUT13633.1"/>
    </source>
</evidence>
<dbReference type="InterPro" id="IPR035093">
    <property type="entry name" value="RelE/ParE_toxin_dom_sf"/>
</dbReference>
<comment type="similarity">
    <text evidence="1">Belongs to the RelE toxin family.</text>
</comment>